<evidence type="ECO:0000313" key="5">
    <source>
        <dbReference type="EMBL" id="CAL4933467.1"/>
    </source>
</evidence>
<dbReference type="InterPro" id="IPR011333">
    <property type="entry name" value="SKP1/BTB/POZ_sf"/>
</dbReference>
<dbReference type="Pfam" id="PF24570">
    <property type="entry name" value="BACK_BPM_SPOP"/>
    <property type="match status" value="1"/>
</dbReference>
<dbReference type="SUPFAM" id="SSF49599">
    <property type="entry name" value="TRAF domain-like"/>
    <property type="match status" value="1"/>
</dbReference>
<reference evidence="6" key="1">
    <citation type="submission" date="2024-06" db="EMBL/GenBank/DDBJ databases">
        <authorList>
            <person name="Ryan C."/>
        </authorList>
    </citation>
    <scope>NUCLEOTIDE SEQUENCE [LARGE SCALE GENOMIC DNA]</scope>
</reference>
<dbReference type="AlphaFoldDB" id="A0ABC8XX63"/>
<feature type="domain" description="BTB" evidence="3">
    <location>
        <begin position="194"/>
        <end position="258"/>
    </location>
</feature>
<feature type="domain" description="MATH" evidence="4">
    <location>
        <begin position="26"/>
        <end position="155"/>
    </location>
</feature>
<name>A0ABC8XX63_9POAL</name>
<evidence type="ECO:0000256" key="1">
    <source>
        <dbReference type="ARBA" id="ARBA00004906"/>
    </source>
</evidence>
<organism evidence="5 6">
    <name type="scientific">Urochloa decumbens</name>
    <dbReference type="NCBI Taxonomy" id="240449"/>
    <lineage>
        <taxon>Eukaryota</taxon>
        <taxon>Viridiplantae</taxon>
        <taxon>Streptophyta</taxon>
        <taxon>Embryophyta</taxon>
        <taxon>Tracheophyta</taxon>
        <taxon>Spermatophyta</taxon>
        <taxon>Magnoliopsida</taxon>
        <taxon>Liliopsida</taxon>
        <taxon>Poales</taxon>
        <taxon>Poaceae</taxon>
        <taxon>PACMAD clade</taxon>
        <taxon>Panicoideae</taxon>
        <taxon>Panicodae</taxon>
        <taxon>Paniceae</taxon>
        <taxon>Melinidinae</taxon>
        <taxon>Urochloa</taxon>
    </lineage>
</organism>
<comment type="similarity">
    <text evidence="2">Belongs to the Tdpoz family.</text>
</comment>
<dbReference type="CDD" id="cd00121">
    <property type="entry name" value="MATH"/>
    <property type="match status" value="1"/>
</dbReference>
<dbReference type="SMART" id="SM00225">
    <property type="entry name" value="BTB"/>
    <property type="match status" value="1"/>
</dbReference>
<dbReference type="Pfam" id="PF22486">
    <property type="entry name" value="MATH_2"/>
    <property type="match status" value="1"/>
</dbReference>
<accession>A0ABC8XX63</accession>
<dbReference type="InterPro" id="IPR045005">
    <property type="entry name" value="BPM1-6"/>
</dbReference>
<sequence length="356" mass="39264">MPPPASAAGDLDDALSSSSIVGGTVTGHHLLHIDCYSGTKEDLPNGQYIDSCPFRAGGSSWHISYYPNGETSQALEFVSVYLNLDQSIAEPVKARARFSLLDQAGEPVPLHSWTTRMHDFSKGTSGFGYNKFLKRAWLEESKHLKDDRFTIRCDVIINKELRAEGRMPQLPLVLVPPSNLPQNLGDLLASEEGADVIFQVAGETFKAHKCVLAARSAVFKAEVFGAMRESADGAVIRIDDMCAQVFRALLCFLYTDTLPEGLNVKGKEGAAMTEHLLVAADRYNLERLKLICEDKLCSHIDRDSVVTIFALAEQHHCQGLREACLRFLSSPSTRSCPSILKEMISKVKQYCRSCAH</sequence>
<dbReference type="EMBL" id="OZ075125">
    <property type="protein sequence ID" value="CAL4933467.1"/>
    <property type="molecule type" value="Genomic_DNA"/>
</dbReference>
<protein>
    <recommendedName>
        <fullName evidence="7">BTB/POZ and MATH domain-containing protein 1</fullName>
    </recommendedName>
</protein>
<dbReference type="PROSITE" id="PS50097">
    <property type="entry name" value="BTB"/>
    <property type="match status" value="1"/>
</dbReference>
<dbReference type="Gene3D" id="2.60.210.10">
    <property type="entry name" value="Apoptosis, Tumor Necrosis Factor Receptor Associated Protein 2, Chain A"/>
    <property type="match status" value="1"/>
</dbReference>
<evidence type="ECO:0000313" key="6">
    <source>
        <dbReference type="Proteomes" id="UP001497457"/>
    </source>
</evidence>
<dbReference type="CDD" id="cd18280">
    <property type="entry name" value="BTB_POZ_BPM_plant"/>
    <property type="match status" value="1"/>
</dbReference>
<dbReference type="InterPro" id="IPR000210">
    <property type="entry name" value="BTB/POZ_dom"/>
</dbReference>
<comment type="pathway">
    <text evidence="1">Protein modification; protein ubiquitination.</text>
</comment>
<proteinExistence type="inferred from homology"/>
<dbReference type="Proteomes" id="UP001497457">
    <property type="component" value="Chromosome 15b"/>
</dbReference>
<dbReference type="PANTHER" id="PTHR26379:SF396">
    <property type="entry name" value="BTB_POZ DOMAIN CONTAINING PROTEIN"/>
    <property type="match status" value="1"/>
</dbReference>
<dbReference type="InterPro" id="IPR008974">
    <property type="entry name" value="TRAF-like"/>
</dbReference>
<evidence type="ECO:0000259" key="4">
    <source>
        <dbReference type="PROSITE" id="PS50144"/>
    </source>
</evidence>
<keyword evidence="6" id="KW-1185">Reference proteome</keyword>
<reference evidence="5 6" key="2">
    <citation type="submission" date="2024-10" db="EMBL/GenBank/DDBJ databases">
        <authorList>
            <person name="Ryan C."/>
        </authorList>
    </citation>
    <scope>NUCLEOTIDE SEQUENCE [LARGE SCALE GENOMIC DNA]</scope>
</reference>
<dbReference type="Gene3D" id="3.30.710.10">
    <property type="entry name" value="Potassium Channel Kv1.1, Chain A"/>
    <property type="match status" value="1"/>
</dbReference>
<dbReference type="Pfam" id="PF00651">
    <property type="entry name" value="BTB"/>
    <property type="match status" value="1"/>
</dbReference>
<dbReference type="SUPFAM" id="SSF54695">
    <property type="entry name" value="POZ domain"/>
    <property type="match status" value="1"/>
</dbReference>
<evidence type="ECO:0008006" key="7">
    <source>
        <dbReference type="Google" id="ProtNLM"/>
    </source>
</evidence>
<evidence type="ECO:0000256" key="2">
    <source>
        <dbReference type="ARBA" id="ARBA00010846"/>
    </source>
</evidence>
<dbReference type="InterPro" id="IPR002083">
    <property type="entry name" value="MATH/TRAF_dom"/>
</dbReference>
<dbReference type="PANTHER" id="PTHR26379">
    <property type="entry name" value="BTB/POZ AND MATH DOMAIN-CONTAINING PROTEIN 1"/>
    <property type="match status" value="1"/>
</dbReference>
<evidence type="ECO:0000259" key="3">
    <source>
        <dbReference type="PROSITE" id="PS50097"/>
    </source>
</evidence>
<gene>
    <name evidence="5" type="ORF">URODEC1_LOCUS28145</name>
</gene>
<dbReference type="PROSITE" id="PS50144">
    <property type="entry name" value="MATH"/>
    <property type="match status" value="1"/>
</dbReference>
<dbReference type="InterPro" id="IPR056423">
    <property type="entry name" value="BACK_BPM_SPOP"/>
</dbReference>